<reference evidence="1 2" key="1">
    <citation type="submission" date="2013-04" db="EMBL/GenBank/DDBJ databases">
        <title>Hyphomonas sp. T24B3 Genome Sequencing.</title>
        <authorList>
            <person name="Lai Q."/>
            <person name="Shao Z."/>
        </authorList>
    </citation>
    <scope>NUCLEOTIDE SEQUENCE [LARGE SCALE GENOMIC DNA]</scope>
    <source>
        <strain evidence="1 2">T24B3</strain>
    </source>
</reference>
<proteinExistence type="predicted"/>
<dbReference type="InterPro" id="IPR016181">
    <property type="entry name" value="Acyl_CoA_acyltransferase"/>
</dbReference>
<comment type="caution">
    <text evidence="1">The sequence shown here is derived from an EMBL/GenBank/DDBJ whole genome shotgun (WGS) entry which is preliminary data.</text>
</comment>
<keyword evidence="2" id="KW-1185">Reference proteome</keyword>
<dbReference type="PANTHER" id="PTHR31435">
    <property type="entry name" value="PROTEIN NATD1"/>
    <property type="match status" value="1"/>
</dbReference>
<name>A0A062U6T8_9PROT</name>
<dbReference type="PROSITE" id="PS51729">
    <property type="entry name" value="GNAT_YJDJ"/>
    <property type="match status" value="1"/>
</dbReference>
<dbReference type="AlphaFoldDB" id="A0A062U6T8"/>
<sequence length="93" mass="10241">MSTGDITHDETHQRYSLYQDGVEAYLTYERPQAGHKHITHTIVPGELGGRGIGKRLVKRAMEDIIAAGETVSSSCWFASALIEKTPEWAAVQA</sequence>
<accession>A0A062U6T8</accession>
<dbReference type="EMBL" id="AWFB01000008">
    <property type="protein sequence ID" value="RAN34772.1"/>
    <property type="molecule type" value="Genomic_DNA"/>
</dbReference>
<evidence type="ECO:0000313" key="2">
    <source>
        <dbReference type="Proteomes" id="UP000249123"/>
    </source>
</evidence>
<dbReference type="RefSeq" id="WP_034824652.1">
    <property type="nucleotide sequence ID" value="NZ_AWFA01000006.1"/>
</dbReference>
<dbReference type="STRING" id="1280941.HY2_08980"/>
<evidence type="ECO:0000313" key="1">
    <source>
        <dbReference type="EMBL" id="RAN34772.1"/>
    </source>
</evidence>
<dbReference type="Pfam" id="PF14542">
    <property type="entry name" value="Acetyltransf_CG"/>
    <property type="match status" value="1"/>
</dbReference>
<protein>
    <submittedName>
        <fullName evidence="1">Uncharacterized protein</fullName>
    </submittedName>
</protein>
<accession>A0A328JYA4</accession>
<dbReference type="PANTHER" id="PTHR31435:SF9">
    <property type="entry name" value="PROTEIN NATD1"/>
    <property type="match status" value="1"/>
</dbReference>
<dbReference type="Gene3D" id="3.40.630.30">
    <property type="match status" value="1"/>
</dbReference>
<gene>
    <name evidence="1" type="ORF">HY3_09745</name>
</gene>
<dbReference type="InterPro" id="IPR045057">
    <property type="entry name" value="Gcn5-rel_NAT"/>
</dbReference>
<dbReference type="SUPFAM" id="SSF55729">
    <property type="entry name" value="Acyl-CoA N-acyltransferases (Nat)"/>
    <property type="match status" value="1"/>
</dbReference>
<dbReference type="InterPro" id="IPR031165">
    <property type="entry name" value="GNAT_YJDJ"/>
</dbReference>
<dbReference type="Proteomes" id="UP000249123">
    <property type="component" value="Unassembled WGS sequence"/>
</dbReference>
<dbReference type="eggNOG" id="COG2388">
    <property type="taxonomic scope" value="Bacteria"/>
</dbReference>
<organism evidence="1 2">
    <name type="scientific">Hyphomonas pacifica</name>
    <dbReference type="NCBI Taxonomy" id="1280941"/>
    <lineage>
        <taxon>Bacteria</taxon>
        <taxon>Pseudomonadati</taxon>
        <taxon>Pseudomonadota</taxon>
        <taxon>Alphaproteobacteria</taxon>
        <taxon>Hyphomonadales</taxon>
        <taxon>Hyphomonadaceae</taxon>
        <taxon>Hyphomonas</taxon>
    </lineage>
</organism>